<evidence type="ECO:0000256" key="7">
    <source>
        <dbReference type="ARBA" id="ARBA00022750"/>
    </source>
</evidence>
<dbReference type="Proteomes" id="UP001367676">
    <property type="component" value="Unassembled WGS sequence"/>
</dbReference>
<dbReference type="GO" id="GO:0003676">
    <property type="term" value="F:nucleic acid binding"/>
    <property type="evidence" value="ECO:0007669"/>
    <property type="project" value="InterPro"/>
</dbReference>
<keyword evidence="17" id="KW-0511">Multifunctional enzyme</keyword>
<dbReference type="SUPFAM" id="SSF53098">
    <property type="entry name" value="Ribonuclease H-like"/>
    <property type="match status" value="1"/>
</dbReference>
<dbReference type="Pfam" id="PF00665">
    <property type="entry name" value="rve"/>
    <property type="match status" value="1"/>
</dbReference>
<keyword evidence="14" id="KW-0548">Nucleotidyltransferase</keyword>
<keyword evidence="7" id="KW-0064">Aspartyl protease</keyword>
<keyword evidence="11" id="KW-0460">Magnesium</keyword>
<evidence type="ECO:0000256" key="8">
    <source>
        <dbReference type="ARBA" id="ARBA00022759"/>
    </source>
</evidence>
<dbReference type="EMBL" id="JBBCAQ010000034">
    <property type="protein sequence ID" value="KAK7580680.1"/>
    <property type="molecule type" value="Genomic_DNA"/>
</dbReference>
<evidence type="ECO:0000256" key="9">
    <source>
        <dbReference type="ARBA" id="ARBA00022801"/>
    </source>
</evidence>
<dbReference type="GO" id="GO:0005524">
    <property type="term" value="F:ATP binding"/>
    <property type="evidence" value="ECO:0007669"/>
    <property type="project" value="UniProtKB-KW"/>
</dbReference>
<dbReference type="Pfam" id="PF22936">
    <property type="entry name" value="Pol_BBD"/>
    <property type="match status" value="1"/>
</dbReference>
<dbReference type="Pfam" id="PF14223">
    <property type="entry name" value="Retrotran_gag_2"/>
    <property type="match status" value="1"/>
</dbReference>
<evidence type="ECO:0000256" key="10">
    <source>
        <dbReference type="ARBA" id="ARBA00022840"/>
    </source>
</evidence>
<name>A0AAN9TBB9_9HEMI</name>
<dbReference type="SUPFAM" id="SSF56672">
    <property type="entry name" value="DNA/RNA polymerases"/>
    <property type="match status" value="1"/>
</dbReference>
<dbReference type="InterPro" id="IPR054722">
    <property type="entry name" value="PolX-like_BBD"/>
</dbReference>
<dbReference type="InterPro" id="IPR013103">
    <property type="entry name" value="RVT_2"/>
</dbReference>
<keyword evidence="18" id="KW-0863">Zinc-finger</keyword>
<dbReference type="InterPro" id="IPR001878">
    <property type="entry name" value="Znf_CCHC"/>
</dbReference>
<organism evidence="22 23">
    <name type="scientific">Parthenolecanium corni</name>
    <dbReference type="NCBI Taxonomy" id="536013"/>
    <lineage>
        <taxon>Eukaryota</taxon>
        <taxon>Metazoa</taxon>
        <taxon>Ecdysozoa</taxon>
        <taxon>Arthropoda</taxon>
        <taxon>Hexapoda</taxon>
        <taxon>Insecta</taxon>
        <taxon>Pterygota</taxon>
        <taxon>Neoptera</taxon>
        <taxon>Paraneoptera</taxon>
        <taxon>Hemiptera</taxon>
        <taxon>Sternorrhyncha</taxon>
        <taxon>Coccoidea</taxon>
        <taxon>Coccidae</taxon>
        <taxon>Parthenolecanium</taxon>
    </lineage>
</organism>
<dbReference type="PANTHER" id="PTHR42648">
    <property type="entry name" value="TRANSPOSASE, PUTATIVE-RELATED"/>
    <property type="match status" value="1"/>
</dbReference>
<keyword evidence="4" id="KW-0540">Nuclease</keyword>
<dbReference type="GO" id="GO:0008270">
    <property type="term" value="F:zinc ion binding"/>
    <property type="evidence" value="ECO:0007669"/>
    <property type="project" value="UniProtKB-KW"/>
</dbReference>
<keyword evidence="18" id="KW-0862">Zinc</keyword>
<dbReference type="InterPro" id="IPR057670">
    <property type="entry name" value="SH3_retrovirus"/>
</dbReference>
<dbReference type="PROSITE" id="PS50994">
    <property type="entry name" value="INTEGRASE"/>
    <property type="match status" value="1"/>
</dbReference>
<dbReference type="GO" id="GO:0006310">
    <property type="term" value="P:DNA recombination"/>
    <property type="evidence" value="ECO:0007669"/>
    <property type="project" value="UniProtKB-KW"/>
</dbReference>
<keyword evidence="6" id="KW-0547">Nucleotide-binding</keyword>
<keyword evidence="10" id="KW-0067">ATP-binding</keyword>
<dbReference type="GO" id="GO:0004190">
    <property type="term" value="F:aspartic-type endopeptidase activity"/>
    <property type="evidence" value="ECO:0007669"/>
    <property type="project" value="UniProtKB-KW"/>
</dbReference>
<evidence type="ECO:0000256" key="14">
    <source>
        <dbReference type="ARBA" id="ARBA00022932"/>
    </source>
</evidence>
<accession>A0AAN9TBB9</accession>
<dbReference type="Pfam" id="PF13976">
    <property type="entry name" value="gag_pre-integrs"/>
    <property type="match status" value="1"/>
</dbReference>
<dbReference type="Pfam" id="PF07727">
    <property type="entry name" value="RVT_2"/>
    <property type="match status" value="1"/>
</dbReference>
<dbReference type="GO" id="GO:0015074">
    <property type="term" value="P:DNA integration"/>
    <property type="evidence" value="ECO:0007669"/>
    <property type="project" value="UniProtKB-KW"/>
</dbReference>
<dbReference type="InterPro" id="IPR025724">
    <property type="entry name" value="GAG-pre-integrase_dom"/>
</dbReference>
<dbReference type="InterPro" id="IPR001584">
    <property type="entry name" value="Integrase_cat-core"/>
</dbReference>
<comment type="caution">
    <text evidence="22">The sequence shown here is derived from an EMBL/GenBank/DDBJ whole genome shotgun (WGS) entry which is preliminary data.</text>
</comment>
<dbReference type="GO" id="GO:0004519">
    <property type="term" value="F:endonuclease activity"/>
    <property type="evidence" value="ECO:0007669"/>
    <property type="project" value="UniProtKB-KW"/>
</dbReference>
<dbReference type="CDD" id="cd09272">
    <property type="entry name" value="RNase_HI_RT_Ty1"/>
    <property type="match status" value="1"/>
</dbReference>
<keyword evidence="9" id="KW-0378">Hydrolase</keyword>
<keyword evidence="2" id="KW-1188">Viral release from host cell</keyword>
<dbReference type="GO" id="GO:0042575">
    <property type="term" value="C:DNA polymerase complex"/>
    <property type="evidence" value="ECO:0007669"/>
    <property type="project" value="UniProtKB-ARBA"/>
</dbReference>
<keyword evidence="14" id="KW-0808">Transferase</keyword>
<keyword evidence="8" id="KW-0255">Endonuclease</keyword>
<dbReference type="InterPro" id="IPR043502">
    <property type="entry name" value="DNA/RNA_pol_sf"/>
</dbReference>
<evidence type="ECO:0000256" key="15">
    <source>
        <dbReference type="ARBA" id="ARBA00023113"/>
    </source>
</evidence>
<evidence type="ECO:0000256" key="16">
    <source>
        <dbReference type="ARBA" id="ARBA00023172"/>
    </source>
</evidence>
<dbReference type="GO" id="GO:0003964">
    <property type="term" value="F:RNA-directed DNA polymerase activity"/>
    <property type="evidence" value="ECO:0007669"/>
    <property type="project" value="UniProtKB-KW"/>
</dbReference>
<gene>
    <name evidence="22" type="ORF">V9T40_001309</name>
</gene>
<evidence type="ECO:0000313" key="22">
    <source>
        <dbReference type="EMBL" id="KAK7580680.1"/>
    </source>
</evidence>
<dbReference type="GO" id="GO:0003887">
    <property type="term" value="F:DNA-directed DNA polymerase activity"/>
    <property type="evidence" value="ECO:0007669"/>
    <property type="project" value="UniProtKB-KW"/>
</dbReference>
<evidence type="ECO:0000256" key="5">
    <source>
        <dbReference type="ARBA" id="ARBA00022723"/>
    </source>
</evidence>
<feature type="compositionally biased region" description="Acidic residues" evidence="19">
    <location>
        <begin position="742"/>
        <end position="759"/>
    </location>
</feature>
<dbReference type="InterPro" id="IPR039537">
    <property type="entry name" value="Retrotran_Ty1/copia-like"/>
</dbReference>
<feature type="domain" description="Integrase catalytic" evidence="21">
    <location>
        <begin position="496"/>
        <end position="660"/>
    </location>
</feature>
<evidence type="ECO:0000256" key="1">
    <source>
        <dbReference type="ARBA" id="ARBA00002180"/>
    </source>
</evidence>
<dbReference type="PANTHER" id="PTHR42648:SF11">
    <property type="entry name" value="TRANSPOSON TY4-P GAG-POL POLYPROTEIN"/>
    <property type="match status" value="1"/>
</dbReference>
<protein>
    <submittedName>
        <fullName evidence="22">Uncharacterized protein</fullName>
    </submittedName>
</protein>
<keyword evidence="3" id="KW-0645">Protease</keyword>
<keyword evidence="12" id="KW-0229">DNA integration</keyword>
<feature type="domain" description="CCHC-type" evidence="20">
    <location>
        <begin position="246"/>
        <end position="259"/>
    </location>
</feature>
<evidence type="ECO:0000256" key="2">
    <source>
        <dbReference type="ARBA" id="ARBA00022612"/>
    </source>
</evidence>
<keyword evidence="16" id="KW-0233">DNA recombination</keyword>
<keyword evidence="15" id="KW-0917">Virion maturation</keyword>
<evidence type="ECO:0000256" key="19">
    <source>
        <dbReference type="SAM" id="MobiDB-lite"/>
    </source>
</evidence>
<dbReference type="InterPro" id="IPR036397">
    <property type="entry name" value="RNaseH_sf"/>
</dbReference>
<evidence type="ECO:0000256" key="13">
    <source>
        <dbReference type="ARBA" id="ARBA00022918"/>
    </source>
</evidence>
<evidence type="ECO:0000256" key="12">
    <source>
        <dbReference type="ARBA" id="ARBA00022908"/>
    </source>
</evidence>
<sequence>MAGAGQNTIRIKRFDGTHYLAWRNRVYTELLCEELTELVDKRPTDDLKKKNFGTEKKPVTWGQADARARRIIVENLEDSILHYAPTDICAYEIWKRLKTTYNRSSYLQHAYLRRKLSNLLYDGKSDLFNFFREFDDIIAEIRSSGGKVGKVEDIEAVVILLAALPSDYSAVIASFGEINENNLLALETVKGALLDYDLKRKDERKIKKIEVAEKSSAAFYSNSSPEADYCADGKQVNRSKAEKVFCTYCGREGHRENRCFKKRNENKSAGDKKPISEANLTSGGGAPRTVAFLAENCQDRVTKGKNIISVEVVFVADSGCTKFMVNDLSSFSACRQLEPAVPITLADSSSTSATHIGTVDLITNLGRRIKFTDVLFVPELRRNLLSVRRITLQDYNVVFKKDSVEISTDGDKLASGYVNNELYYVDFFICSSEAVQSEAGLAYVQLHRRLGHLNLAAIQSMKKNGLVNFQGDIPETCEPCIRGKQCQLPYPRSNIKMTRPLEQIVSDVCSADKTSYDGYAYFVTFLDVYTHFSAVYLLKHKSEVFSKFVEYEAMVSAQFGTKIGSFLCDNGREFINSDVRDFCKKKGIRMLNSVAYNHPSNGRAERLNRTLEDKAGTLLLESGMPKGFWSEAVLCANYLLNRCPTSSTGRVPAAEWYQQEVDYEKLRPFGCVCFVHIPKEKRHKFESHSSKGVMVGYAPIGYRIYNLESKKLQIARNIIFDEGKFYKDLYPAEFVVERNCSEPDDSSDDENCADGDDVSETSSPSQSPPLRRSSRDKKLPPRFDDYEVTIGYCEAMLVENPADPKWDEPKRAEMNCLHKFNVWDLVPRQPSMKVIRSKWALQEKPDKLKARLVAVGCDEKDAPSLLFSPVVNMTTVKILLSTVVQKGILLHQMDVSSAFLHGNLDYDVFMEQPPGFCKDKQLVCKLRKAIYGLKVSSRIWNKCINDFMVNSLNFTRSANDFCLYSKCIDKSYIYVLIYVDDLLIASDSDVLISTFKSKIASRFNIVDLGKIKRFLGMEINYNEKSKVMTLSQGDFISKVAKKFNVENCKPVYTPIEHDLNLVRAKEINVNLPYRQLVGCLLYISIITRPDVAFAVNYFSRFMNSYSDEHFKYLKRVLVYLFHTKELKLTYTFSEKILACFVDADWASDKLDRKSVSGNVVTLFDNVISWSSKKQTCIALSSTESEYISLSTFIHDSLFWLLAILSDFNIRVQQPVVIFEDNQSVICLSENPITSKRSKHIDVRFKYVKEMVLDQEIKLTYLPSNRQLADGFTKGLTRVNFEAFRAMLHVL</sequence>
<evidence type="ECO:0000259" key="21">
    <source>
        <dbReference type="PROSITE" id="PS50994"/>
    </source>
</evidence>
<dbReference type="Gene3D" id="3.30.420.10">
    <property type="entry name" value="Ribonuclease H-like superfamily/Ribonuclease H"/>
    <property type="match status" value="1"/>
</dbReference>
<evidence type="ECO:0000313" key="23">
    <source>
        <dbReference type="Proteomes" id="UP001367676"/>
    </source>
</evidence>
<evidence type="ECO:0000256" key="4">
    <source>
        <dbReference type="ARBA" id="ARBA00022722"/>
    </source>
</evidence>
<evidence type="ECO:0000256" key="11">
    <source>
        <dbReference type="ARBA" id="ARBA00022842"/>
    </source>
</evidence>
<comment type="function">
    <text evidence="1">The aspartyl protease (PR) mediates the proteolytic cleavages of the Gag and Gag-Pol polyproteins after assembly of the VLP.</text>
</comment>
<dbReference type="PROSITE" id="PS50158">
    <property type="entry name" value="ZF_CCHC"/>
    <property type="match status" value="1"/>
</dbReference>
<dbReference type="GO" id="GO:0006508">
    <property type="term" value="P:proteolysis"/>
    <property type="evidence" value="ECO:0007669"/>
    <property type="project" value="UniProtKB-KW"/>
</dbReference>
<reference evidence="22 23" key="1">
    <citation type="submission" date="2024-03" db="EMBL/GenBank/DDBJ databases">
        <title>Adaptation during the transition from Ophiocordyceps entomopathogen to insect associate is accompanied by gene loss and intensified selection.</title>
        <authorList>
            <person name="Ward C.M."/>
            <person name="Onetto C.A."/>
            <person name="Borneman A.R."/>
        </authorList>
    </citation>
    <scope>NUCLEOTIDE SEQUENCE [LARGE SCALE GENOMIC DNA]</scope>
    <source>
        <strain evidence="22">AWRI1</strain>
        <tissue evidence="22">Single Adult Female</tissue>
    </source>
</reference>
<dbReference type="InterPro" id="IPR012337">
    <property type="entry name" value="RNaseH-like_sf"/>
</dbReference>
<feature type="region of interest" description="Disordered" evidence="19">
    <location>
        <begin position="740"/>
        <end position="782"/>
    </location>
</feature>
<evidence type="ECO:0000256" key="18">
    <source>
        <dbReference type="PROSITE-ProRule" id="PRU00047"/>
    </source>
</evidence>
<keyword evidence="5" id="KW-0479">Metal-binding</keyword>
<evidence type="ECO:0000256" key="6">
    <source>
        <dbReference type="ARBA" id="ARBA00022741"/>
    </source>
</evidence>
<keyword evidence="14" id="KW-0239">DNA-directed DNA polymerase</keyword>
<proteinExistence type="predicted"/>
<keyword evidence="13" id="KW-0695">RNA-directed DNA polymerase</keyword>
<dbReference type="Pfam" id="PF25597">
    <property type="entry name" value="SH3_retrovirus"/>
    <property type="match status" value="1"/>
</dbReference>
<evidence type="ECO:0000256" key="3">
    <source>
        <dbReference type="ARBA" id="ARBA00022670"/>
    </source>
</evidence>
<evidence type="ECO:0000256" key="17">
    <source>
        <dbReference type="ARBA" id="ARBA00023268"/>
    </source>
</evidence>
<feature type="compositionally biased region" description="Low complexity" evidence="19">
    <location>
        <begin position="762"/>
        <end position="771"/>
    </location>
</feature>
<evidence type="ECO:0000259" key="20">
    <source>
        <dbReference type="PROSITE" id="PS50158"/>
    </source>
</evidence>
<keyword evidence="23" id="KW-1185">Reference proteome</keyword>